<comment type="caution">
    <text evidence="2">The sequence shown here is derived from an EMBL/GenBank/DDBJ whole genome shotgun (WGS) entry which is preliminary data.</text>
</comment>
<dbReference type="EMBL" id="JAWWNJ010000009">
    <property type="protein sequence ID" value="KAK7048645.1"/>
    <property type="molecule type" value="Genomic_DNA"/>
</dbReference>
<feature type="region of interest" description="Disordered" evidence="1">
    <location>
        <begin position="1"/>
        <end position="59"/>
    </location>
</feature>
<dbReference type="AlphaFoldDB" id="A0AAW0D7D4"/>
<name>A0AAW0D7D4_9AGAR</name>
<accession>A0AAW0D7D4</accession>
<proteinExistence type="predicted"/>
<gene>
    <name evidence="2" type="ORF">R3P38DRAFT_1873638</name>
</gene>
<evidence type="ECO:0000313" key="2">
    <source>
        <dbReference type="EMBL" id="KAK7048645.1"/>
    </source>
</evidence>
<reference evidence="2 3" key="1">
    <citation type="journal article" date="2024" name="J Genomics">
        <title>Draft genome sequencing and assembly of Favolaschia claudopus CIRM-BRFM 2984 isolated from oak limbs.</title>
        <authorList>
            <person name="Navarro D."/>
            <person name="Drula E."/>
            <person name="Chaduli D."/>
            <person name="Cazenave R."/>
            <person name="Ahrendt S."/>
            <person name="Wang J."/>
            <person name="Lipzen A."/>
            <person name="Daum C."/>
            <person name="Barry K."/>
            <person name="Grigoriev I.V."/>
            <person name="Favel A."/>
            <person name="Rosso M.N."/>
            <person name="Martin F."/>
        </authorList>
    </citation>
    <scope>NUCLEOTIDE SEQUENCE [LARGE SCALE GENOMIC DNA]</scope>
    <source>
        <strain evidence="2 3">CIRM-BRFM 2984</strain>
    </source>
</reference>
<evidence type="ECO:0000256" key="1">
    <source>
        <dbReference type="SAM" id="MobiDB-lite"/>
    </source>
</evidence>
<organism evidence="2 3">
    <name type="scientific">Favolaschia claudopus</name>
    <dbReference type="NCBI Taxonomy" id="2862362"/>
    <lineage>
        <taxon>Eukaryota</taxon>
        <taxon>Fungi</taxon>
        <taxon>Dikarya</taxon>
        <taxon>Basidiomycota</taxon>
        <taxon>Agaricomycotina</taxon>
        <taxon>Agaricomycetes</taxon>
        <taxon>Agaricomycetidae</taxon>
        <taxon>Agaricales</taxon>
        <taxon>Marasmiineae</taxon>
        <taxon>Mycenaceae</taxon>
        <taxon>Favolaschia</taxon>
    </lineage>
</organism>
<protein>
    <recommendedName>
        <fullName evidence="4">Arrestin-like N-terminal domain-containing protein</fullName>
    </recommendedName>
</protein>
<evidence type="ECO:0008006" key="4">
    <source>
        <dbReference type="Google" id="ProtNLM"/>
    </source>
</evidence>
<keyword evidence="3" id="KW-1185">Reference proteome</keyword>
<sequence length="420" mass="46686">MSSPFCGSSQRALPYHPPPYDSPPNPPPCYSQDPARDETRLDISPQRRRRQQPTGIFTKRSGPATVVLLDQDPDIRVPIYRRHGLVRGSLIIERGASRVCEIVAKLQGRIETTTTDSGVQSIKVFKNTYCLWSCDPSSAESSEFPGTVELACEFPATCQHDGRNEPLPPSYIVGFPGFPALFVRCQYSLHITITNTRRLGILPSATFVYIPIEYNPQTVPFRGLPSVLNFHSSVKLIPEEWYQTSCLISSCCSKVAPIQCESFIPSVRIFGLPDTIPIHLQFSGPLSSLRQLFLPTVGNDSPRLPVRAFLTRKVMYAYRGKATVRLLRIGEARFPPLPPLDLNCNCKLKCESCDVCASTFNWDGEIKCDETVTVGGFSVGGLNVKDYISLIITPSRNSSLLGVQHEIPVRFVTESYVEPD</sequence>
<evidence type="ECO:0000313" key="3">
    <source>
        <dbReference type="Proteomes" id="UP001362999"/>
    </source>
</evidence>
<feature type="compositionally biased region" description="Pro residues" evidence="1">
    <location>
        <begin position="15"/>
        <end position="29"/>
    </location>
</feature>
<dbReference type="Proteomes" id="UP001362999">
    <property type="component" value="Unassembled WGS sequence"/>
</dbReference>
<feature type="compositionally biased region" description="Polar residues" evidence="1">
    <location>
        <begin position="1"/>
        <end position="11"/>
    </location>
</feature>